<dbReference type="Proteomes" id="UP000014070">
    <property type="component" value="Chromosome"/>
</dbReference>
<dbReference type="EMBL" id="CP005934">
    <property type="protein sequence ID" value="AGN26988.1"/>
    <property type="molecule type" value="Genomic_DNA"/>
</dbReference>
<evidence type="ECO:0000313" key="1">
    <source>
        <dbReference type="EMBL" id="AGN26988.1"/>
    </source>
</evidence>
<evidence type="ECO:0000313" key="2">
    <source>
        <dbReference type="Proteomes" id="UP000014070"/>
    </source>
</evidence>
<sequence>MFFPPVLRVANGPSEPKIKGAIGIGVLACLRVLFSVLTAILDGWVGSIAVFKFNFANSEKYKVSI</sequence>
<name>R9TC07_METII</name>
<gene>
    <name evidence="1" type="ORF">MMINT_16965</name>
</gene>
<organism evidence="1 2">
    <name type="scientific">Methanomassiliicoccus intestinalis (strain Issoire-Mx1)</name>
    <dbReference type="NCBI Taxonomy" id="1295009"/>
    <lineage>
        <taxon>Archaea</taxon>
        <taxon>Methanobacteriati</taxon>
        <taxon>Thermoplasmatota</taxon>
        <taxon>Thermoplasmata</taxon>
        <taxon>Methanomassiliicoccales</taxon>
        <taxon>Methanomassiliicoccaceae</taxon>
        <taxon>Methanomassiliicoccus</taxon>
    </lineage>
</organism>
<dbReference type="STRING" id="1295009.MMINT_16965"/>
<reference evidence="1 2" key="1">
    <citation type="journal article" date="2013" name="Genome Announc.">
        <title>Genome sequence of 'Candidatus Methanomassiliicoccus intestinalis' Issoire-Mx1, a third thermoplasmatales-related methanogenic archaeon from human feces.</title>
        <authorList>
            <person name="Borrel G."/>
            <person name="Harris H.M."/>
            <person name="Parisot N."/>
            <person name="Gaci N."/>
            <person name="Tottey W."/>
            <person name="Mihajlovski A."/>
            <person name="Deane J."/>
            <person name="Gribaldo S."/>
            <person name="Bardot O."/>
            <person name="Peyretaillade E."/>
            <person name="Peyret P."/>
            <person name="O'Toole P.W."/>
            <person name="Brugere J.F."/>
        </authorList>
    </citation>
    <scope>NUCLEOTIDE SEQUENCE [LARGE SCALE GENOMIC DNA]</scope>
    <source>
        <strain evidence="1 2">Issoire-Mx1</strain>
    </source>
</reference>
<dbReference type="KEGG" id="mer:MMINT_16965"/>
<dbReference type="HOGENOM" id="CLU_2839192_0_0_2"/>
<dbReference type="InParanoid" id="R9TC07"/>
<proteinExistence type="predicted"/>
<keyword evidence="2" id="KW-1185">Reference proteome</keyword>
<accession>R9TC07</accession>
<protein>
    <submittedName>
        <fullName evidence="1">Uncharacterized protein</fullName>
    </submittedName>
</protein>
<dbReference type="AlphaFoldDB" id="R9TC07"/>